<dbReference type="GO" id="GO:0008168">
    <property type="term" value="F:methyltransferase activity"/>
    <property type="evidence" value="ECO:0007669"/>
    <property type="project" value="UniProtKB-KW"/>
</dbReference>
<sequence>MASSAIDGHDRTTNHCGGSHDSAFAVTDAQRRALAEKLRRHAATAGRPVRSFLRRPYLTVFPSTARLRRWRHRGHAKLAHGRTFWGDRLRVRLPDEISIAIRRHGFIEYELSAFLLRHLRTGATFLDVGAHLGYFTVLAARCVGESGRVVSFEPTPATYALLAQNVAGLGNVTAVPAAVWSSPGTLSLTDHGVGYSPYNSAYRSRLPAAVRQRVATTVHEVAAVTLDEYVAARALTPDVVKIDAESAEKNVLEGMGRLLGTVRPVVSLEVGDLDVPGAPRSAELVEFMVGHDYRAYELSDGIPRPHRPRSSYEYDNLVFVAAEKGHLFDV</sequence>
<dbReference type="InterPro" id="IPR029063">
    <property type="entry name" value="SAM-dependent_MTases_sf"/>
</dbReference>
<feature type="region of interest" description="Disordered" evidence="1">
    <location>
        <begin position="1"/>
        <end position="21"/>
    </location>
</feature>
<dbReference type="Pfam" id="PF05050">
    <property type="entry name" value="Methyltransf_21"/>
    <property type="match status" value="1"/>
</dbReference>
<dbReference type="InterPro" id="IPR006342">
    <property type="entry name" value="FkbM_mtfrase"/>
</dbReference>
<dbReference type="GO" id="GO:0032259">
    <property type="term" value="P:methylation"/>
    <property type="evidence" value="ECO:0007669"/>
    <property type="project" value="UniProtKB-KW"/>
</dbReference>
<name>A0A1C4WSS9_9ACTN</name>
<proteinExistence type="predicted"/>
<evidence type="ECO:0000256" key="1">
    <source>
        <dbReference type="SAM" id="MobiDB-lite"/>
    </source>
</evidence>
<dbReference type="Proteomes" id="UP000199375">
    <property type="component" value="Unassembled WGS sequence"/>
</dbReference>
<dbReference type="PANTHER" id="PTHR34203">
    <property type="entry name" value="METHYLTRANSFERASE, FKBM FAMILY PROTEIN"/>
    <property type="match status" value="1"/>
</dbReference>
<keyword evidence="3" id="KW-0489">Methyltransferase</keyword>
<dbReference type="PANTHER" id="PTHR34203:SF15">
    <property type="entry name" value="SLL1173 PROTEIN"/>
    <property type="match status" value="1"/>
</dbReference>
<accession>A0A1C4WSS9</accession>
<protein>
    <submittedName>
        <fullName evidence="3">Methyltransferase, FkbM family</fullName>
    </submittedName>
</protein>
<dbReference type="EMBL" id="FMCW01000018">
    <property type="protein sequence ID" value="SCE99219.1"/>
    <property type="molecule type" value="Genomic_DNA"/>
</dbReference>
<reference evidence="3 4" key="1">
    <citation type="submission" date="2016-06" db="EMBL/GenBank/DDBJ databases">
        <authorList>
            <person name="Kjaerup R.B."/>
            <person name="Dalgaard T.S."/>
            <person name="Juul-Madsen H.R."/>
        </authorList>
    </citation>
    <scope>NUCLEOTIDE SEQUENCE [LARGE SCALE GENOMIC DNA]</scope>
    <source>
        <strain evidence="3 4">DSM 45626</strain>
    </source>
</reference>
<gene>
    <name evidence="3" type="ORF">GA0070558_11821</name>
</gene>
<dbReference type="NCBIfam" id="TIGR01444">
    <property type="entry name" value="fkbM_fam"/>
    <property type="match status" value="1"/>
</dbReference>
<keyword evidence="3" id="KW-0808">Transferase</keyword>
<evidence type="ECO:0000313" key="4">
    <source>
        <dbReference type="Proteomes" id="UP000199375"/>
    </source>
</evidence>
<organism evidence="3 4">
    <name type="scientific">Micromonospora haikouensis</name>
    <dbReference type="NCBI Taxonomy" id="686309"/>
    <lineage>
        <taxon>Bacteria</taxon>
        <taxon>Bacillati</taxon>
        <taxon>Actinomycetota</taxon>
        <taxon>Actinomycetes</taxon>
        <taxon>Micromonosporales</taxon>
        <taxon>Micromonosporaceae</taxon>
        <taxon>Micromonospora</taxon>
    </lineage>
</organism>
<evidence type="ECO:0000259" key="2">
    <source>
        <dbReference type="Pfam" id="PF05050"/>
    </source>
</evidence>
<dbReference type="InterPro" id="IPR052514">
    <property type="entry name" value="SAM-dependent_MTase"/>
</dbReference>
<dbReference type="SUPFAM" id="SSF53335">
    <property type="entry name" value="S-adenosyl-L-methionine-dependent methyltransferases"/>
    <property type="match status" value="1"/>
</dbReference>
<dbReference type="AlphaFoldDB" id="A0A1C4WSS9"/>
<feature type="domain" description="Methyltransferase FkbM" evidence="2">
    <location>
        <begin position="127"/>
        <end position="294"/>
    </location>
</feature>
<dbReference type="Gene3D" id="3.40.50.150">
    <property type="entry name" value="Vaccinia Virus protein VP39"/>
    <property type="match status" value="1"/>
</dbReference>
<evidence type="ECO:0000313" key="3">
    <source>
        <dbReference type="EMBL" id="SCE99219.1"/>
    </source>
</evidence>